<proteinExistence type="predicted"/>
<organism evidence="1 2">
    <name type="scientific">Panagrolaimus sp. PS1159</name>
    <dbReference type="NCBI Taxonomy" id="55785"/>
    <lineage>
        <taxon>Eukaryota</taxon>
        <taxon>Metazoa</taxon>
        <taxon>Ecdysozoa</taxon>
        <taxon>Nematoda</taxon>
        <taxon>Chromadorea</taxon>
        <taxon>Rhabditida</taxon>
        <taxon>Tylenchina</taxon>
        <taxon>Panagrolaimomorpha</taxon>
        <taxon>Panagrolaimoidea</taxon>
        <taxon>Panagrolaimidae</taxon>
        <taxon>Panagrolaimus</taxon>
    </lineage>
</organism>
<reference evidence="2" key="1">
    <citation type="submission" date="2022-11" db="UniProtKB">
        <authorList>
            <consortium name="WormBaseParasite"/>
        </authorList>
    </citation>
    <scope>IDENTIFICATION</scope>
</reference>
<evidence type="ECO:0000313" key="2">
    <source>
        <dbReference type="WBParaSite" id="PS1159_v2.g23517.t1"/>
    </source>
</evidence>
<dbReference type="Proteomes" id="UP000887580">
    <property type="component" value="Unplaced"/>
</dbReference>
<sequence length="2723" mass="304549">MDLVGTQIAVMACVNCKCCKCGCDNPGSSKKSGSKTGKLSKKELRARKAASQSDVYELSSNSPRKFLPKWSRNLPDSSVLKANEQNLKELEKQEKEIWEKRLSASCTSETGSQIHDGYFPVPLRPLKLSSVPRESQSMYIVSKVAETEHVEVESGLEQPMLKPLLLHRSISEYESSKPGSSKSFQQPPPTPFPSVSAIHQCDVNEIKDLKECNEQTQQQQHQNVIVKMRNKKNKTIRSITAIPDITGLYSDVVTLGTESEIIPKPILIQPKEPPLILASDKFNRKLKKEASRRSTTESSTTTSSGTGASSPLLLPLPVPPPKKKQSAFQKMRQGFKQIFSNNRDDKQQQQRQGGPPHSRGITQSASAAAIPVNPQSPGGILGKHFHGPHDEALGSPAPLRRSGGSQPTSAFHSTRHNTFNDWYDGTESGDYAEIRARSTDFDERGKRREYSAPLSPKTVKFEDEIEKTYGPGPVSPSGLYSKPDKYRFQPINAHSNAPQPNLPPQQRIGAMGTKQPSLPPAFPTRGPPTAPSSHQHVNGTSAINGTNDLDEATLDLLRLSTEPTVVTYSTNPRISPNADKLQKAASTNSMHKVIRTQDGGTVKLANTFTWDVDRLRQDHSLPPLNGNPRTTQTTSTIKSRNADGIETSSTRNEATHEETIRRPGPPIIRTTVEGKMKIEKSVGAKLLTIDHQICKAYTIRDVTTHYKIKTSMGKRSLLIEERPGSGMASDTNTGVRTSGIYRLSVFEDGKEIGSQEANIGIPENMSKPDYLANLSKKLLADIASLDGDQITAMTRVEIERIEDVQDIVKTYMIGQAAPLSPEPTPMPIPTLQEYAYETASDHLSSVETPDHLQAKIYVDTLEKEKELELAKKDYHLTNEGNRFEDTTRIGPRIRRIESDTESVDSIVAKRREPRCANVFAECDLTRTEDQSLNEVFIAEPLWSSASMIMRKTVHRKKPKTPPLANYGLEQEGQRFKDATTLKTEKKFESDEEQEIVKVQQQQKVESNQEALAAEYDLELQGQRLEGSTKIRKTNKFDSESDKSSIAPEELEPPPASYDMERAGQNLEGKSRIRRHNKFDSESSNENVEEEGVKQRGGITHVTLIKKESNGKFEVTIECARIGEPTTFKIREKPKLKFENLEFMKTIEKGGSTIAEKTEKTLKSSSTITERLNVHEQGAEQVTVMVALQKEKKFRDDEEEETSAKKSFKTQRIETAKTRVREMSEENAMVMYSLECEVPRKAEMQHVQRGKSVARAEMTSEETSQETASTQVYLKNEKESESKTQKSVKTVREEKIQKSCSEVSIKQETCSVMMENRGNIVERAKSEWAKPVTGSQEQQHHHHHQRARSPSTASDTDSDEENNVYIATMSKNWHLSNYKTILPPHGEARIFWKTDSREASVESCETASLKLTVKKSQAQRTNQQRQQQQQFQQKMTESEEEECYEEREEFNDFGRRRTEINEFEEERMSEHWTEEGILEDSDETLMHTLRVKKEGPKYSTSILVFEGESGHLPSPSMKKFKINTYALEKDFSIGSSIFNDNTTTFNTTTADRSNLSPATDAFDLSSTIDNNNDNEDQSRGSSSSNENNEIVFFPVITMITDVILTRKPKLITNSIQEFAVMYPMEQKFTNSINLKAAGSSFIQTFEDINLKNSHESDSIAIAENLLEHGKFETVESTERMVQMTKKFENQQKEASESKIERVFKSPSQTDISESVWECTEENYNVVQEEERSTETDLWVSRHLCGIEDITERSEISQSEDENTIDFASEFSLASSTGQVESFQRDAAASEAQRNFEIAEEAIVTAIKNKEITPEELEAILKAANREQSVGRFIEPRETTMITDVILKRLSKPCGIAESESTLQQQSRIFGSLDALEATDMSSDQGFYITNNAERNLRANSVAAVSNLEGISGDFKAASQYDETTSGIFNAKNPNEFADIVRKSASESHISANTKQSVEENTNLIQQQTLADNNLHTTKEIQQQTLASEKSDFKSATEVTANVTTAMNSTNESEGRAKINVGSSTKDETERSLSINDRNSSHEITKSQSDMKIDRTLREHRREKSEGCFVEQNEVTMITDVILKRISKPVSAIESETTFDEQNKLKSSLQTCASKSEGSQDGFTIKKKDEIANVSQTTKEINQASVTGSFQVFTLTTVDVANSVTSEKSTDESTSVLKSSSQTQMALTVDETQEDTRNLIQQQSLFETSAATEKKMSTASKTTEEKVTKVSSEDKIVTNVTFDSKEEEISPTKMFESSEEVKTRLRIAETSSEHCVKRSDSNSAIDKTIKDFNRESSVGRFIEQEETNMITDVILKRISKPVSAIESETTFDEQNKLKSSLQTAASKSEGSLDGFAIKNHEASENVSQVAKEIIHANISGNFNAVMAAQTAVDITAENKAKMHEEMEFVEKLQEKDKTERNFGVETNACHSNFNREDSTNSVEQTFKDARQASDKQSKQEETVKSIEIKQISSVVHESQEETRNSIEHREIVENNESESKKSITDQLEQIQSSINESSDVSVKQKTQFEASEKQRQSAETTEKQLSIDTKDITAYFQQSESAYNVAQKVKDSNRESSVGRFIEQEETNMITDVILKRISKPVSAIESETTFDEQNKLKSSLQTSASKSEGSQDGFDIKKKDEIATAQLTSNVKNQSSAAGNFKAVSSASVDLTTDLSSKNKEAEVSSIMKSASQTEVGSKMTETKEEIKNLIEQHSLIDTFAQTK</sequence>
<evidence type="ECO:0000313" key="1">
    <source>
        <dbReference type="Proteomes" id="UP000887580"/>
    </source>
</evidence>
<name>A0AC35G3B3_9BILA</name>
<dbReference type="WBParaSite" id="PS1159_v2.g23517.t1">
    <property type="protein sequence ID" value="PS1159_v2.g23517.t1"/>
    <property type="gene ID" value="PS1159_v2.g23517"/>
</dbReference>
<accession>A0AC35G3B3</accession>
<protein>
    <submittedName>
        <fullName evidence="2">VWFA domain-containing protein</fullName>
    </submittedName>
</protein>